<dbReference type="GO" id="GO:0006367">
    <property type="term" value="P:transcription initiation at RNA polymerase II promoter"/>
    <property type="evidence" value="ECO:0007669"/>
    <property type="project" value="InterPro"/>
</dbReference>
<dbReference type="GO" id="GO:0005674">
    <property type="term" value="C:transcription factor TFIIF complex"/>
    <property type="evidence" value="ECO:0007669"/>
    <property type="project" value="InterPro"/>
</dbReference>
<name>A0AAN8F864_9EURO</name>
<dbReference type="FunFam" id="1.10.10.10:FF:000035">
    <property type="entry name" value="General transcription factor IIF subunit 2"/>
    <property type="match status" value="1"/>
</dbReference>
<keyword evidence="7" id="KW-0539">Nucleus</keyword>
<keyword evidence="14" id="KW-1185">Reference proteome</keyword>
<dbReference type="PANTHER" id="PTHR10445:SF0">
    <property type="entry name" value="GENERAL TRANSCRIPTION FACTOR IIF SUBUNIT 2"/>
    <property type="match status" value="1"/>
</dbReference>
<feature type="region of interest" description="Disordered" evidence="10">
    <location>
        <begin position="1"/>
        <end position="26"/>
    </location>
</feature>
<feature type="compositionally biased region" description="Basic and acidic residues" evidence="10">
    <location>
        <begin position="10"/>
        <end position="21"/>
    </location>
</feature>
<evidence type="ECO:0000256" key="8">
    <source>
        <dbReference type="ARBA" id="ARBA00081473"/>
    </source>
</evidence>
<dbReference type="Pfam" id="PF02270">
    <property type="entry name" value="TFIIF_beta"/>
    <property type="match status" value="1"/>
</dbReference>
<evidence type="ECO:0000256" key="2">
    <source>
        <dbReference type="ARBA" id="ARBA00009543"/>
    </source>
</evidence>
<accession>A0AAN8F864</accession>
<feature type="domain" description="TFIIF beta subunit N-terminal" evidence="12">
    <location>
        <begin position="49"/>
        <end position="202"/>
    </location>
</feature>
<evidence type="ECO:0000256" key="1">
    <source>
        <dbReference type="ARBA" id="ARBA00004123"/>
    </source>
</evidence>
<comment type="similarity">
    <text evidence="2">Belongs to the TFIIF beta subunit family.</text>
</comment>
<keyword evidence="5" id="KW-0238">DNA-binding</keyword>
<comment type="caution">
    <text evidence="13">The sequence shown here is derived from an EMBL/GenBank/DDBJ whole genome shotgun (WGS) entry which is preliminary data.</text>
</comment>
<protein>
    <recommendedName>
        <fullName evidence="3">Transcription initiation factor IIF subunit beta</fullName>
    </recommendedName>
    <alternativeName>
        <fullName evidence="9">TFIIF medium subunit</fullName>
    </alternativeName>
    <alternativeName>
        <fullName evidence="8">TFIIF-beta</fullName>
    </alternativeName>
</protein>
<feature type="region of interest" description="Disordered" evidence="10">
    <location>
        <begin position="339"/>
        <end position="366"/>
    </location>
</feature>
<evidence type="ECO:0000256" key="9">
    <source>
        <dbReference type="ARBA" id="ARBA00081863"/>
    </source>
</evidence>
<dbReference type="EMBL" id="JAKLMC020000001">
    <property type="protein sequence ID" value="KAK5958828.1"/>
    <property type="molecule type" value="Genomic_DNA"/>
</dbReference>
<sequence length="366" mass="42566">MSAPIPSVKLEGDDMNVKMEDASSPSAISDAFMDDADDDPELNFDEVNRLLWTSKLPKHLWEILAKAGDDEEIELGTIRLEGSLDKPDRISLMLNNAPIFTEVEKEYVLRKPTIPQKRRRPGQVLMFSEKNKPGYKQRANVWDQMDEDGNMGQGRSQLYEQALRDEKRKENKGKFTPYVRKPIPKITALAGTVHYESETVPVDNAENRRIEAERTRALLMEKKKDEIQIKDQTDVRTQYASVISRDERSRITQQANIKKQAAKDNRTARADKEALLKDIFRNFEEHRYWGLRDLRLKLNQPEQWVKENLEEVAIMHRHGDFNGKWELKDDYKLHDQKYMDAIGEAPKQEDSDVDMKSEGDEDFEDV</sequence>
<evidence type="ECO:0000256" key="4">
    <source>
        <dbReference type="ARBA" id="ARBA00023015"/>
    </source>
</evidence>
<feature type="compositionally biased region" description="Basic and acidic residues" evidence="10">
    <location>
        <begin position="346"/>
        <end position="358"/>
    </location>
</feature>
<comment type="subcellular location">
    <subcellularLocation>
        <location evidence="1">Nucleus</location>
    </subcellularLocation>
</comment>
<evidence type="ECO:0000256" key="10">
    <source>
        <dbReference type="SAM" id="MobiDB-lite"/>
    </source>
</evidence>
<dbReference type="AlphaFoldDB" id="A0AAN8F864"/>
<dbReference type="InterPro" id="IPR036388">
    <property type="entry name" value="WH-like_DNA-bd_sf"/>
</dbReference>
<dbReference type="Gene3D" id="1.10.10.10">
    <property type="entry name" value="Winged helix-like DNA-binding domain superfamily/Winged helix DNA-binding domain"/>
    <property type="match status" value="1"/>
</dbReference>
<evidence type="ECO:0000256" key="5">
    <source>
        <dbReference type="ARBA" id="ARBA00023125"/>
    </source>
</evidence>
<gene>
    <name evidence="13" type="ORF">OHC33_000672</name>
</gene>
<evidence type="ECO:0000313" key="14">
    <source>
        <dbReference type="Proteomes" id="UP001316803"/>
    </source>
</evidence>
<dbReference type="Proteomes" id="UP001316803">
    <property type="component" value="Unassembled WGS sequence"/>
</dbReference>
<dbReference type="InterPro" id="IPR040504">
    <property type="entry name" value="TFIIF_beta_N"/>
</dbReference>
<dbReference type="InterPro" id="IPR011039">
    <property type="entry name" value="TFIIF_interaction"/>
</dbReference>
<reference evidence="13 14" key="1">
    <citation type="submission" date="2022-12" db="EMBL/GenBank/DDBJ databases">
        <title>Genomic features and morphological characterization of a novel Knufia sp. strain isolated from spacecraft assembly facility.</title>
        <authorList>
            <person name="Teixeira M."/>
            <person name="Chander A.M."/>
            <person name="Stajich J.E."/>
            <person name="Venkateswaran K."/>
        </authorList>
    </citation>
    <scope>NUCLEOTIDE SEQUENCE [LARGE SCALE GENOMIC DNA]</scope>
    <source>
        <strain evidence="13 14">FJI-L2-BK-P2</strain>
    </source>
</reference>
<dbReference type="SUPFAM" id="SSF50916">
    <property type="entry name" value="Rap30/74 interaction domains"/>
    <property type="match status" value="1"/>
</dbReference>
<keyword evidence="6" id="KW-0804">Transcription</keyword>
<evidence type="ECO:0000313" key="13">
    <source>
        <dbReference type="EMBL" id="KAK5958828.1"/>
    </source>
</evidence>
<organism evidence="13 14">
    <name type="scientific">Knufia fluminis</name>
    <dbReference type="NCBI Taxonomy" id="191047"/>
    <lineage>
        <taxon>Eukaryota</taxon>
        <taxon>Fungi</taxon>
        <taxon>Dikarya</taxon>
        <taxon>Ascomycota</taxon>
        <taxon>Pezizomycotina</taxon>
        <taxon>Eurotiomycetes</taxon>
        <taxon>Chaetothyriomycetidae</taxon>
        <taxon>Chaetothyriales</taxon>
        <taxon>Trichomeriaceae</taxon>
        <taxon>Knufia</taxon>
    </lineage>
</organism>
<proteinExistence type="inferred from homology"/>
<dbReference type="SUPFAM" id="SSF46785">
    <property type="entry name" value="Winged helix' DNA-binding domain"/>
    <property type="match status" value="1"/>
</dbReference>
<evidence type="ECO:0000259" key="11">
    <source>
        <dbReference type="Pfam" id="PF02270"/>
    </source>
</evidence>
<evidence type="ECO:0000259" key="12">
    <source>
        <dbReference type="Pfam" id="PF17683"/>
    </source>
</evidence>
<dbReference type="GO" id="GO:0003677">
    <property type="term" value="F:DNA binding"/>
    <property type="evidence" value="ECO:0007669"/>
    <property type="project" value="UniProtKB-KW"/>
</dbReference>
<dbReference type="PANTHER" id="PTHR10445">
    <property type="entry name" value="GENERAL TRANSCRIPTION FACTOR IIF SUBUNIT 2"/>
    <property type="match status" value="1"/>
</dbReference>
<dbReference type="InterPro" id="IPR040450">
    <property type="entry name" value="TFIIF_beta_HTH"/>
</dbReference>
<dbReference type="InterPro" id="IPR003196">
    <property type="entry name" value="TFIIF_beta"/>
</dbReference>
<dbReference type="Pfam" id="PF17683">
    <property type="entry name" value="TFIIF_beta_N"/>
    <property type="match status" value="1"/>
</dbReference>
<keyword evidence="4" id="KW-0805">Transcription regulation</keyword>
<evidence type="ECO:0000256" key="7">
    <source>
        <dbReference type="ARBA" id="ARBA00023242"/>
    </source>
</evidence>
<dbReference type="InterPro" id="IPR036390">
    <property type="entry name" value="WH_DNA-bd_sf"/>
</dbReference>
<feature type="domain" description="TFIIF beta subunit HTH" evidence="11">
    <location>
        <begin position="268"/>
        <end position="332"/>
    </location>
</feature>
<evidence type="ECO:0000256" key="3">
    <source>
        <dbReference type="ARBA" id="ARBA00021453"/>
    </source>
</evidence>
<evidence type="ECO:0000256" key="6">
    <source>
        <dbReference type="ARBA" id="ARBA00023163"/>
    </source>
</evidence>